<dbReference type="Proteomes" id="UP000217999">
    <property type="component" value="Unassembled WGS sequence"/>
</dbReference>
<dbReference type="Pfam" id="PF02653">
    <property type="entry name" value="BPD_transp_2"/>
    <property type="match status" value="1"/>
</dbReference>
<feature type="transmembrane region" description="Helical" evidence="6">
    <location>
        <begin position="81"/>
        <end position="101"/>
    </location>
</feature>
<keyword evidence="5 6" id="KW-0472">Membrane</keyword>
<feature type="transmembrane region" description="Helical" evidence="6">
    <location>
        <begin position="192"/>
        <end position="210"/>
    </location>
</feature>
<evidence type="ECO:0000256" key="4">
    <source>
        <dbReference type="ARBA" id="ARBA00022989"/>
    </source>
</evidence>
<dbReference type="GO" id="GO:0015658">
    <property type="term" value="F:branched-chain amino acid transmembrane transporter activity"/>
    <property type="evidence" value="ECO:0007669"/>
    <property type="project" value="InterPro"/>
</dbReference>
<dbReference type="GO" id="GO:0005886">
    <property type="term" value="C:plasma membrane"/>
    <property type="evidence" value="ECO:0007669"/>
    <property type="project" value="UniProtKB-SubCell"/>
</dbReference>
<gene>
    <name evidence="7" type="ORF">CK620_11865</name>
</gene>
<dbReference type="RefSeq" id="WP_095550460.1">
    <property type="nucleotide sequence ID" value="NZ_NSJF01000006.1"/>
</dbReference>
<dbReference type="CDD" id="cd06581">
    <property type="entry name" value="TM_PBP1_LivM_like"/>
    <property type="match status" value="1"/>
</dbReference>
<feature type="transmembrane region" description="Helical" evidence="6">
    <location>
        <begin position="277"/>
        <end position="303"/>
    </location>
</feature>
<feature type="transmembrane region" description="Helical" evidence="6">
    <location>
        <begin position="354"/>
        <end position="375"/>
    </location>
</feature>
<protein>
    <submittedName>
        <fullName evidence="7">Branched-chain amino acid ABC transporter permease</fullName>
    </submittedName>
</protein>
<evidence type="ECO:0000313" key="8">
    <source>
        <dbReference type="Proteomes" id="UP000217999"/>
    </source>
</evidence>
<proteinExistence type="predicted"/>
<name>A0A2A2A7T9_9BURK</name>
<accession>A0A2A2A7T9</accession>
<evidence type="ECO:0000256" key="3">
    <source>
        <dbReference type="ARBA" id="ARBA00022692"/>
    </source>
</evidence>
<organism evidence="7 8">
    <name type="scientific">Vandammella animalimorsus</name>
    <dbReference type="NCBI Taxonomy" id="2029117"/>
    <lineage>
        <taxon>Bacteria</taxon>
        <taxon>Pseudomonadati</taxon>
        <taxon>Pseudomonadota</taxon>
        <taxon>Betaproteobacteria</taxon>
        <taxon>Burkholderiales</taxon>
        <taxon>Comamonadaceae</taxon>
        <taxon>Vandammella</taxon>
    </lineage>
</organism>
<evidence type="ECO:0000256" key="2">
    <source>
        <dbReference type="ARBA" id="ARBA00022475"/>
    </source>
</evidence>
<feature type="transmembrane region" description="Helical" evidence="6">
    <location>
        <begin position="140"/>
        <end position="161"/>
    </location>
</feature>
<reference evidence="7 8" key="1">
    <citation type="submission" date="2017-08" db="EMBL/GenBank/DDBJ databases">
        <title>WGS of Clinical strains of the CDC Group NO-1 linked to zoonotic infections in humans.</title>
        <authorList>
            <person name="Bernier A.-M."/>
            <person name="Bernard K."/>
        </authorList>
    </citation>
    <scope>NUCLEOTIDE SEQUENCE [LARGE SCALE GENOMIC DNA]</scope>
    <source>
        <strain evidence="7 8">NML03-0146</strain>
    </source>
</reference>
<comment type="subcellular location">
    <subcellularLocation>
        <location evidence="1">Cell membrane</location>
        <topology evidence="1">Multi-pass membrane protein</topology>
    </subcellularLocation>
</comment>
<feature type="transmembrane region" description="Helical" evidence="6">
    <location>
        <begin position="54"/>
        <end position="75"/>
    </location>
</feature>
<keyword evidence="3 6" id="KW-0812">Transmembrane</keyword>
<dbReference type="PANTHER" id="PTHR30482:SF17">
    <property type="entry name" value="ABC TRANSPORTER ATP-BINDING PROTEIN"/>
    <property type="match status" value="1"/>
</dbReference>
<dbReference type="InterPro" id="IPR043428">
    <property type="entry name" value="LivM-like"/>
</dbReference>
<dbReference type="PANTHER" id="PTHR30482">
    <property type="entry name" value="HIGH-AFFINITY BRANCHED-CHAIN AMINO ACID TRANSPORT SYSTEM PERMEASE"/>
    <property type="match status" value="1"/>
</dbReference>
<dbReference type="AlphaFoldDB" id="A0A2A2A7T9"/>
<dbReference type="EMBL" id="NSJF01000006">
    <property type="protein sequence ID" value="PAT33831.1"/>
    <property type="molecule type" value="Genomic_DNA"/>
</dbReference>
<keyword evidence="2" id="KW-1003">Cell membrane</keyword>
<comment type="caution">
    <text evidence="7">The sequence shown here is derived from an EMBL/GenBank/DDBJ whole genome shotgun (WGS) entry which is preliminary data.</text>
</comment>
<feature type="transmembrane region" description="Helical" evidence="6">
    <location>
        <begin position="404"/>
        <end position="423"/>
    </location>
</feature>
<dbReference type="InterPro" id="IPR001851">
    <property type="entry name" value="ABC_transp_permease"/>
</dbReference>
<feature type="transmembrane region" description="Helical" evidence="6">
    <location>
        <begin position="108"/>
        <end position="134"/>
    </location>
</feature>
<evidence type="ECO:0000313" key="7">
    <source>
        <dbReference type="EMBL" id="PAT33831.1"/>
    </source>
</evidence>
<feature type="transmembrane region" description="Helical" evidence="6">
    <location>
        <begin position="241"/>
        <end position="265"/>
    </location>
</feature>
<feature type="transmembrane region" description="Helical" evidence="6">
    <location>
        <begin position="315"/>
        <end position="342"/>
    </location>
</feature>
<keyword evidence="4 6" id="KW-1133">Transmembrane helix</keyword>
<feature type="transmembrane region" description="Helical" evidence="6">
    <location>
        <begin position="31"/>
        <end position="47"/>
    </location>
</feature>
<sequence length="460" mass="49569">MNTTTHTPTAKTGDARAHLPAPAHVPMLNKWRIIIWGGFALALLLAPKVFTSGLALSMLSQMGYLIIICLSYNMLLGQGGMLSFGHAVYVGLGAFIAIHVLNKVGDGAFFVPVTLIPLVGGLAGAFFAALFGYVTTKKAGTTFAMITLGIGELVASMALMFPEFFGGEGGISTDRVVGQPFLGITFGPSIQMYYLIAAYCFVCTVLMFAFTRTPLGRMLNAVRDNPERVEFIGYSTQRVRYLSFIISGFFAGIGGGLMILNFEIITAMDSLNAVRSGAYLLFTFLGGATLFFGPIIGAVLMVLATVLLSELTQAWMLYLGMAFLFMVMFAPGGVASIVMHNVRVMQFGRFGPLLLPYVALALAGIAAFVAFAALIEMVYHLQMNAIMSPELKFMGLTLNVQDKTHWALTVAAAVLGAIVFAWVRRGFIKVWHRQQELIEADLRAQRGEAPTAVRPTGAST</sequence>
<evidence type="ECO:0000256" key="6">
    <source>
        <dbReference type="SAM" id="Phobius"/>
    </source>
</evidence>
<evidence type="ECO:0000256" key="1">
    <source>
        <dbReference type="ARBA" id="ARBA00004651"/>
    </source>
</evidence>
<evidence type="ECO:0000256" key="5">
    <source>
        <dbReference type="ARBA" id="ARBA00023136"/>
    </source>
</evidence>